<protein>
    <submittedName>
        <fullName evidence="1">Type III secretion protein</fullName>
    </submittedName>
</protein>
<sequence length="232" mass="24721">MSGANTVAEREPSASAWRAFVEAPARYVARPWLQDCLGGIAGDALLESLLRHPRFQRRLAQRLIDRHGLMPPETLPAPTEEDARLLALPASAGAALAHYCGVICHAAAFVREIRAPRVVALKQRFGDAAFAAALANRELAVTAASVDDIETLAQEVERDGQACVSAWLSLQPPELAAWLRLGLASGLPGEGTLEEASPEVCRQGPRIVRCAAAIVDAEIRESEHAPTADTPG</sequence>
<evidence type="ECO:0000313" key="1">
    <source>
        <dbReference type="EMBL" id="QTP53930.1"/>
    </source>
</evidence>
<proteinExistence type="predicted"/>
<evidence type="ECO:0000313" key="2">
    <source>
        <dbReference type="Proteomes" id="UP000671868"/>
    </source>
</evidence>
<name>A0ABX7W177_9GAMM</name>
<dbReference type="Proteomes" id="UP000671868">
    <property type="component" value="Chromosome"/>
</dbReference>
<gene>
    <name evidence="1" type="ORF">HNO51_04050</name>
</gene>
<dbReference type="EMBL" id="CP053381">
    <property type="protein sequence ID" value="QTP53930.1"/>
    <property type="molecule type" value="Genomic_DNA"/>
</dbReference>
<keyword evidence="2" id="KW-1185">Reference proteome</keyword>
<dbReference type="RefSeq" id="WP_209538551.1">
    <property type="nucleotide sequence ID" value="NZ_CP053381.1"/>
</dbReference>
<reference evidence="1 2" key="1">
    <citation type="journal article" date="2021" name="Front. Microbiol.">
        <title>Aerobic Denitrification and Heterotrophic Sulfur Oxidation in the Genus Halomonas Revealed by Six Novel Species Characterizations and Genome-Based Analysis.</title>
        <authorList>
            <person name="Wang L."/>
            <person name="Shao Z."/>
        </authorList>
    </citation>
    <scope>NUCLEOTIDE SEQUENCE [LARGE SCALE GENOMIC DNA]</scope>
    <source>
        <strain evidence="1 2">MCCC 1A11059</strain>
    </source>
</reference>
<accession>A0ABX7W177</accession>
<organism evidence="1 2">
    <name type="scientific">Billgrantia sulfidoxydans</name>
    <dbReference type="NCBI Taxonomy" id="2733484"/>
    <lineage>
        <taxon>Bacteria</taxon>
        <taxon>Pseudomonadati</taxon>
        <taxon>Pseudomonadota</taxon>
        <taxon>Gammaproteobacteria</taxon>
        <taxon>Oceanospirillales</taxon>
        <taxon>Halomonadaceae</taxon>
        <taxon>Billgrantia</taxon>
    </lineage>
</organism>